<name>A0A1A9AWR2_PLESH</name>
<comment type="caution">
    <text evidence="1">The sequence shown here is derived from an EMBL/GenBank/DDBJ whole genome shotgun (WGS) entry which is preliminary data.</text>
</comment>
<dbReference type="KEGG" id="pshi:SAMEA2665130_1619"/>
<organism evidence="1 2">
    <name type="scientific">Plesiomonas shigelloides</name>
    <name type="common">Aeromonas shigelloides</name>
    <dbReference type="NCBI Taxonomy" id="703"/>
    <lineage>
        <taxon>Bacteria</taxon>
        <taxon>Pseudomonadati</taxon>
        <taxon>Pseudomonadota</taxon>
        <taxon>Gammaproteobacteria</taxon>
        <taxon>Enterobacterales</taxon>
        <taxon>Enterobacteriaceae</taxon>
        <taxon>Plesiomonas</taxon>
    </lineage>
</organism>
<dbReference type="RefSeq" id="WP_010863708.1">
    <property type="nucleotide sequence ID" value="NZ_CP027852.1"/>
</dbReference>
<dbReference type="EMBL" id="JAFNAA010000016">
    <property type="protein sequence ID" value="MBO1109204.1"/>
    <property type="molecule type" value="Genomic_DNA"/>
</dbReference>
<evidence type="ECO:0000313" key="1">
    <source>
        <dbReference type="EMBL" id="MBO1109204.1"/>
    </source>
</evidence>
<dbReference type="GeneID" id="69706544"/>
<protein>
    <submittedName>
        <fullName evidence="1">Uncharacterized protein</fullName>
    </submittedName>
</protein>
<accession>A0A1A9AWR2</accession>
<proteinExistence type="predicted"/>
<reference evidence="1" key="1">
    <citation type="submission" date="2021-03" db="EMBL/GenBank/DDBJ databases">
        <title>Plesiomonas shigelloides zfcc0051, isolated from zebrafish feces.</title>
        <authorList>
            <person name="Vanderhoek Z."/>
            <person name="Gaulke C."/>
        </authorList>
    </citation>
    <scope>NUCLEOTIDE SEQUENCE</scope>
    <source>
        <strain evidence="1">Zfcc0051</strain>
    </source>
</reference>
<dbReference type="AlphaFoldDB" id="A0A1A9AWR2"/>
<evidence type="ECO:0000313" key="2">
    <source>
        <dbReference type="Proteomes" id="UP000664658"/>
    </source>
</evidence>
<sequence>MSAEQVISIANTTLEQLEHAWKELHNANLTEVRKQELIAHCKDVLALWNAVNTDVSLSDNPVLVQTVSKITDRQAELSKQFGL</sequence>
<gene>
    <name evidence="1" type="ORF">J2R62_13460</name>
</gene>
<dbReference type="Proteomes" id="UP000664658">
    <property type="component" value="Unassembled WGS sequence"/>
</dbReference>